<dbReference type="Pfam" id="PF11806">
    <property type="entry name" value="Enterochelin_N"/>
    <property type="match status" value="1"/>
</dbReference>
<dbReference type="InterPro" id="IPR050583">
    <property type="entry name" value="Mycobacterial_A85_antigen"/>
</dbReference>
<dbReference type="EMBL" id="SPQC01000049">
    <property type="protein sequence ID" value="TFU20691.1"/>
    <property type="molecule type" value="Genomic_DNA"/>
</dbReference>
<feature type="domain" description="Enterochelin esterase N-terminal" evidence="6">
    <location>
        <begin position="48"/>
        <end position="161"/>
    </location>
</feature>
<dbReference type="OrthoDB" id="9775130at2"/>
<feature type="region of interest" description="Disordered" evidence="5">
    <location>
        <begin position="162"/>
        <end position="182"/>
    </location>
</feature>
<dbReference type="GO" id="GO:0008849">
    <property type="term" value="F:enterochelin esterase activity"/>
    <property type="evidence" value="ECO:0007669"/>
    <property type="project" value="InterPro"/>
</dbReference>
<accession>A0A4Y9F2E7</accession>
<dbReference type="SUPFAM" id="SSF53474">
    <property type="entry name" value="alpha/beta-Hydrolases"/>
    <property type="match status" value="1"/>
</dbReference>
<dbReference type="RefSeq" id="WP_135013738.1">
    <property type="nucleotide sequence ID" value="NZ_JADGLK010000049.1"/>
</dbReference>
<dbReference type="InterPro" id="IPR000801">
    <property type="entry name" value="Esterase-like"/>
</dbReference>
<feature type="non-terminal residue" evidence="7">
    <location>
        <position position="1"/>
    </location>
</feature>
<keyword evidence="3" id="KW-0378">Hydrolase</keyword>
<dbReference type="Pfam" id="PF00756">
    <property type="entry name" value="Esterase"/>
    <property type="match status" value="1"/>
</dbReference>
<evidence type="ECO:0000313" key="8">
    <source>
        <dbReference type="Proteomes" id="UP000297951"/>
    </source>
</evidence>
<protein>
    <submittedName>
        <fullName evidence="7">DUF3327 domain-containing protein</fullName>
    </submittedName>
</protein>
<dbReference type="InterPro" id="IPR013783">
    <property type="entry name" value="Ig-like_fold"/>
</dbReference>
<dbReference type="GO" id="GO:0005506">
    <property type="term" value="F:iron ion binding"/>
    <property type="evidence" value="ECO:0007669"/>
    <property type="project" value="InterPro"/>
</dbReference>
<dbReference type="InterPro" id="IPR021764">
    <property type="entry name" value="Enterochelin_esterase_N"/>
</dbReference>
<comment type="subcellular location">
    <subcellularLocation>
        <location evidence="1">Cytoplasm</location>
    </subcellularLocation>
</comment>
<dbReference type="Gene3D" id="3.40.50.1820">
    <property type="entry name" value="alpha/beta hydrolase"/>
    <property type="match status" value="1"/>
</dbReference>
<evidence type="ECO:0000256" key="1">
    <source>
        <dbReference type="ARBA" id="ARBA00004496"/>
    </source>
</evidence>
<organism evidence="7 8">
    <name type="scientific">Rothia nasimurium</name>
    <dbReference type="NCBI Taxonomy" id="85336"/>
    <lineage>
        <taxon>Bacteria</taxon>
        <taxon>Bacillati</taxon>
        <taxon>Actinomycetota</taxon>
        <taxon>Actinomycetes</taxon>
        <taxon>Micrococcales</taxon>
        <taxon>Micrococcaceae</taxon>
        <taxon>Rothia</taxon>
    </lineage>
</organism>
<dbReference type="AlphaFoldDB" id="A0A4Y9F2E7"/>
<comment type="similarity">
    <text evidence="4">Belongs to the Fes family.</text>
</comment>
<evidence type="ECO:0000256" key="3">
    <source>
        <dbReference type="ARBA" id="ARBA00022801"/>
    </source>
</evidence>
<dbReference type="Gene3D" id="2.60.40.10">
    <property type="entry name" value="Immunoglobulins"/>
    <property type="match status" value="1"/>
</dbReference>
<gene>
    <name evidence="7" type="ORF">E4U03_10780</name>
</gene>
<dbReference type="PANTHER" id="PTHR48098:SF3">
    <property type="entry name" value="IRON(III) ENTEROBACTIN ESTERASE"/>
    <property type="match status" value="1"/>
</dbReference>
<dbReference type="Proteomes" id="UP000297951">
    <property type="component" value="Unassembled WGS sequence"/>
</dbReference>
<evidence type="ECO:0000256" key="5">
    <source>
        <dbReference type="SAM" id="MobiDB-lite"/>
    </source>
</evidence>
<dbReference type="InterPro" id="IPR014756">
    <property type="entry name" value="Ig_E-set"/>
</dbReference>
<dbReference type="GO" id="GO:0006826">
    <property type="term" value="P:iron ion transport"/>
    <property type="evidence" value="ECO:0007669"/>
    <property type="project" value="InterPro"/>
</dbReference>
<dbReference type="GO" id="GO:0005737">
    <property type="term" value="C:cytoplasm"/>
    <property type="evidence" value="ECO:0007669"/>
    <property type="project" value="UniProtKB-SubCell"/>
</dbReference>
<proteinExistence type="inferred from homology"/>
<dbReference type="GO" id="GO:0005975">
    <property type="term" value="P:carbohydrate metabolic process"/>
    <property type="evidence" value="ECO:0007669"/>
    <property type="project" value="UniProtKB-ARBA"/>
</dbReference>
<evidence type="ECO:0000256" key="2">
    <source>
        <dbReference type="ARBA" id="ARBA00022490"/>
    </source>
</evidence>
<dbReference type="PANTHER" id="PTHR48098">
    <property type="entry name" value="ENTEROCHELIN ESTERASE-RELATED"/>
    <property type="match status" value="1"/>
</dbReference>
<keyword evidence="2" id="KW-0963">Cytoplasm</keyword>
<evidence type="ECO:0000259" key="6">
    <source>
        <dbReference type="Pfam" id="PF11806"/>
    </source>
</evidence>
<evidence type="ECO:0000256" key="4">
    <source>
        <dbReference type="ARBA" id="ARBA00024201"/>
    </source>
</evidence>
<reference evidence="7 8" key="1">
    <citation type="submission" date="2019-03" db="EMBL/GenBank/DDBJ databases">
        <title>Diversity of the mouse oral microbiome.</title>
        <authorList>
            <person name="Joseph S."/>
            <person name="Aduse-Opoku J."/>
            <person name="Curtis M."/>
            <person name="Wade W."/>
            <person name="Hashim A."/>
        </authorList>
    </citation>
    <scope>NUCLEOTIDE SEQUENCE [LARGE SCALE GENOMIC DNA]</scope>
    <source>
        <strain evidence="8">irhom_31</strain>
    </source>
</reference>
<evidence type="ECO:0000313" key="7">
    <source>
        <dbReference type="EMBL" id="TFU20691.1"/>
    </source>
</evidence>
<dbReference type="InterPro" id="IPR029058">
    <property type="entry name" value="AB_hydrolase_fold"/>
</dbReference>
<dbReference type="SUPFAM" id="SSF81296">
    <property type="entry name" value="E set domains"/>
    <property type="match status" value="1"/>
</dbReference>
<comment type="caution">
    <text evidence="7">The sequence shown here is derived from an EMBL/GenBank/DDBJ whole genome shotgun (WGS) entry which is preliminary data.</text>
</comment>
<sequence length="404" mass="44902">RTTSPRISALVEARNSGELTDQDLSTQVRELMQQLPLLEPSQPNHSIVTFIYAQTEPLDSVLLFANRLTDETNLEATLLERIPATPYWYASFNMENTWRASYSFLPTPQGQQPAWLTSNHHPQLRAALDAGQADPANPQHCPNRGGNLLSVVELPQAPRTPYQADYRTPHQPNWNSYTPKDPRAHQGTLDYELIPIGTPIEHSPLFIIFDGEIWAHQGLPAASAQAVKDAELQDHYLLLIHSGGREQRWKQLGQDSSLLAEIASCLLPYLAQKEALMLSPERTVLVGQSLGALAALVGVFTYPQTFGIALSQSASLWNPIAKQAFAQASCTLTSAQRQKIQLYLECGTQEWVLLEPHQSFVQAAHTAGFHAQLMTYNGGHDYACWRNSLVSHLTQIFPAPKNES</sequence>
<name>A0A4Y9F2E7_9MICC</name>